<accession>A0ABS3Z9H0</accession>
<comment type="cofactor">
    <cofactor evidence="1">
        <name>FAD</name>
        <dbReference type="ChEBI" id="CHEBI:57692"/>
    </cofactor>
</comment>
<evidence type="ECO:0000256" key="9">
    <source>
        <dbReference type="ARBA" id="ARBA00022982"/>
    </source>
</evidence>
<dbReference type="InterPro" id="IPR050260">
    <property type="entry name" value="FAD-bd_OxRdtase"/>
</dbReference>
<evidence type="ECO:0000256" key="12">
    <source>
        <dbReference type="ARBA" id="ARBA00023027"/>
    </source>
</evidence>
<evidence type="ECO:0000256" key="10">
    <source>
        <dbReference type="ARBA" id="ARBA00023002"/>
    </source>
</evidence>
<comment type="subcellular location">
    <subcellularLocation>
        <location evidence="2">Cytoplasm</location>
    </subcellularLocation>
</comment>
<keyword evidence="4" id="KW-0813">Transport</keyword>
<evidence type="ECO:0000259" key="13">
    <source>
        <dbReference type="PROSITE" id="PS50903"/>
    </source>
</evidence>
<dbReference type="SUPFAM" id="SSF57802">
    <property type="entry name" value="Rubredoxin-like"/>
    <property type="match status" value="1"/>
</dbReference>
<comment type="similarity">
    <text evidence="3">Belongs to the FAD-dependent oxidoreductase family.</text>
</comment>
<dbReference type="InterPro" id="IPR024934">
    <property type="entry name" value="Rubredoxin-like_dom"/>
</dbReference>
<keyword evidence="7" id="KW-0479">Metal-binding</keyword>
<dbReference type="InterPro" id="IPR023753">
    <property type="entry name" value="FAD/NAD-binding_dom"/>
</dbReference>
<organism evidence="14 15">
    <name type="scientific">Marinobacterium alkalitolerans</name>
    <dbReference type="NCBI Taxonomy" id="1542925"/>
    <lineage>
        <taxon>Bacteria</taxon>
        <taxon>Pseudomonadati</taxon>
        <taxon>Pseudomonadota</taxon>
        <taxon>Gammaproteobacteria</taxon>
        <taxon>Oceanospirillales</taxon>
        <taxon>Oceanospirillaceae</taxon>
        <taxon>Marinobacterium</taxon>
    </lineage>
</organism>
<dbReference type="PANTHER" id="PTHR43429:SF3">
    <property type="entry name" value="NITRITE REDUCTASE [NAD(P)H]"/>
    <property type="match status" value="1"/>
</dbReference>
<evidence type="ECO:0000256" key="6">
    <source>
        <dbReference type="ARBA" id="ARBA00022630"/>
    </source>
</evidence>
<protein>
    <submittedName>
        <fullName evidence="14">FAD-dependent oxidoreductase</fullName>
    </submittedName>
</protein>
<sequence length="464" mass="50482">MKKWLCVVCGLIYDEAKGWPADGIAPGTRWEDVPDDWKCPDCLVGKADFEMMEIRQDLQVEMPVLNVAQPQPVPFMNLEQQPPIVIIGTGYAGYGLTEALRQRDQQTPIVMFTADDGHHYSKPGLSTALTRQRDAAGLATETPLSLEARLNIRIHTRCPVYAIDARNKTLSTASGELAYSKLVLAQGAAPIRLPLQGTGASEVISINDLQDYRLFRERLEGCKRVSIIGNGLIGCEFANDLVNAGIEVDVIGLSQWSMDRLIPQPVGEQLQSRLEARGVQWHLGTTVTTVGHSGKGYRLTLENGEQIDTDMVLSAVGLKARTELAEAAGADVGRGIRINGGLRTSLPDVFAIGDCAEINGQLLPYLAPINAGLPALADGLLGRPTMVHYPLMPVIVKTPACPLTLQAPAADLEGDWQIDQTDRGTRALFIDAHQQLQGFVLTDELGSERQYWLDRMGSALEQVA</sequence>
<evidence type="ECO:0000256" key="2">
    <source>
        <dbReference type="ARBA" id="ARBA00004496"/>
    </source>
</evidence>
<keyword evidence="8" id="KW-0274">FAD</keyword>
<dbReference type="InterPro" id="IPR024935">
    <property type="entry name" value="Rubredoxin_dom"/>
</dbReference>
<dbReference type="CDD" id="cd00730">
    <property type="entry name" value="rubredoxin"/>
    <property type="match status" value="1"/>
</dbReference>
<dbReference type="Pfam" id="PF00301">
    <property type="entry name" value="Rubredoxin"/>
    <property type="match status" value="1"/>
</dbReference>
<dbReference type="PROSITE" id="PS50903">
    <property type="entry name" value="RUBREDOXIN_LIKE"/>
    <property type="match status" value="1"/>
</dbReference>
<proteinExistence type="inferred from homology"/>
<dbReference type="Proteomes" id="UP000810171">
    <property type="component" value="Unassembled WGS sequence"/>
</dbReference>
<feature type="domain" description="Rubredoxin-like" evidence="13">
    <location>
        <begin position="1"/>
        <end position="52"/>
    </location>
</feature>
<comment type="caution">
    <text evidence="14">The sequence shown here is derived from an EMBL/GenBank/DDBJ whole genome shotgun (WGS) entry which is preliminary data.</text>
</comment>
<dbReference type="PRINTS" id="PR00411">
    <property type="entry name" value="PNDRDTASEI"/>
</dbReference>
<dbReference type="Pfam" id="PF07992">
    <property type="entry name" value="Pyr_redox_2"/>
    <property type="match status" value="1"/>
</dbReference>
<dbReference type="InterPro" id="IPR041364">
    <property type="entry name" value="Rbx-bd"/>
</dbReference>
<dbReference type="EMBL" id="JACVEW010000007">
    <property type="protein sequence ID" value="MBP0048339.1"/>
    <property type="molecule type" value="Genomic_DNA"/>
</dbReference>
<dbReference type="PRINTS" id="PR00368">
    <property type="entry name" value="FADPNR"/>
</dbReference>
<name>A0ABS3Z9H0_9GAMM</name>
<dbReference type="Pfam" id="PF18113">
    <property type="entry name" value="Rbx_binding"/>
    <property type="match status" value="1"/>
</dbReference>
<dbReference type="InterPro" id="IPR036188">
    <property type="entry name" value="FAD/NAD-bd_sf"/>
</dbReference>
<dbReference type="PANTHER" id="PTHR43429">
    <property type="entry name" value="PYRIDINE NUCLEOTIDE-DISULFIDE OXIDOREDUCTASE DOMAIN-CONTAINING"/>
    <property type="match status" value="1"/>
</dbReference>
<reference evidence="14 15" key="1">
    <citation type="submission" date="2020-09" db="EMBL/GenBank/DDBJ databases">
        <authorList>
            <person name="Tanuku N.R.S."/>
        </authorList>
    </citation>
    <scope>NUCLEOTIDE SEQUENCE [LARGE SCALE GENOMIC DNA]</scope>
    <source>
        <strain evidence="14 15">AK62</strain>
    </source>
</reference>
<evidence type="ECO:0000256" key="8">
    <source>
        <dbReference type="ARBA" id="ARBA00022827"/>
    </source>
</evidence>
<evidence type="ECO:0000256" key="5">
    <source>
        <dbReference type="ARBA" id="ARBA00022490"/>
    </source>
</evidence>
<dbReference type="Gene3D" id="3.30.390.120">
    <property type="match status" value="1"/>
</dbReference>
<keyword evidence="12" id="KW-0520">NAD</keyword>
<evidence type="ECO:0000256" key="1">
    <source>
        <dbReference type="ARBA" id="ARBA00001974"/>
    </source>
</evidence>
<dbReference type="Gene3D" id="2.20.28.10">
    <property type="match status" value="1"/>
</dbReference>
<evidence type="ECO:0000256" key="3">
    <source>
        <dbReference type="ARBA" id="ARBA00006442"/>
    </source>
</evidence>
<dbReference type="PRINTS" id="PR00163">
    <property type="entry name" value="RUBREDOXIN"/>
</dbReference>
<dbReference type="Gene3D" id="3.50.50.60">
    <property type="entry name" value="FAD/NAD(P)-binding domain"/>
    <property type="match status" value="2"/>
</dbReference>
<evidence type="ECO:0000313" key="14">
    <source>
        <dbReference type="EMBL" id="MBP0048339.1"/>
    </source>
</evidence>
<evidence type="ECO:0000256" key="7">
    <source>
        <dbReference type="ARBA" id="ARBA00022723"/>
    </source>
</evidence>
<dbReference type="SUPFAM" id="SSF51905">
    <property type="entry name" value="FAD/NAD(P)-binding domain"/>
    <property type="match status" value="1"/>
</dbReference>
<evidence type="ECO:0000313" key="15">
    <source>
        <dbReference type="Proteomes" id="UP000810171"/>
    </source>
</evidence>
<keyword evidence="9" id="KW-0249">Electron transport</keyword>
<keyword evidence="6" id="KW-0285">Flavoprotein</keyword>
<keyword evidence="10" id="KW-0560">Oxidoreductase</keyword>
<keyword evidence="15" id="KW-1185">Reference proteome</keyword>
<keyword evidence="11" id="KW-0408">Iron</keyword>
<gene>
    <name evidence="14" type="ORF">H9C73_06290</name>
</gene>
<evidence type="ECO:0000256" key="4">
    <source>
        <dbReference type="ARBA" id="ARBA00022448"/>
    </source>
</evidence>
<evidence type="ECO:0000256" key="11">
    <source>
        <dbReference type="ARBA" id="ARBA00023004"/>
    </source>
</evidence>
<keyword evidence="5" id="KW-0963">Cytoplasm</keyword>